<reference evidence="2" key="1">
    <citation type="submission" date="2013-03" db="EMBL/GenBank/DDBJ databases">
        <title>Draft genome sequence of Bacillus firmus DS1.</title>
        <authorList>
            <person name="Peng D."/>
            <person name="Zhu L."/>
            <person name="Sun M."/>
        </authorList>
    </citation>
    <scope>NUCLEOTIDE SEQUENCE [LARGE SCALE GENOMIC DNA]</scope>
    <source>
        <strain evidence="2">DS1</strain>
    </source>
</reference>
<evidence type="ECO:0000313" key="2">
    <source>
        <dbReference type="Proteomes" id="UP000019270"/>
    </source>
</evidence>
<dbReference type="NCBIfam" id="TIGR04267">
    <property type="entry name" value="mod_HExxH"/>
    <property type="match status" value="1"/>
</dbReference>
<dbReference type="Proteomes" id="UP000019270">
    <property type="component" value="Unassembled WGS sequence"/>
</dbReference>
<dbReference type="EMBL" id="APVL01000025">
    <property type="protein sequence ID" value="EWG08961.1"/>
    <property type="molecule type" value="Genomic_DNA"/>
</dbReference>
<accession>W7L093</accession>
<protein>
    <recommendedName>
        <fullName evidence="3">HEXXH motif domain-containing protein</fullName>
    </recommendedName>
</protein>
<dbReference type="PATRIC" id="fig|1307436.3.peg.4597"/>
<sequence>MSSVVSKKTNLTFLNKREINRNIDAVIDYHFGEGTSSGIPDNEKKGYFIQTLNALQQSQIPFELDNIKIIFDSDILCEHLINNYLIEKKDTLDDKHLFNEEERREIVYNVEKALDLIKLLHPDLHYLINKHIGTLYFIKKEGFGGGSVSGLLGLIWLNPPKRWTVIDYAEALYHEFIHNSLFLDDMVNCIFPDPLSCENEEALTTSTILKKKRPLDKSFHAANVSIGIMHMYHLLSDKKKSRMYEEDLKRTIVEMNDKTQFLGERGLEILKEMNHL</sequence>
<dbReference type="RefSeq" id="WP_235192305.1">
    <property type="nucleotide sequence ID" value="NZ_APVL01000025.1"/>
</dbReference>
<proteinExistence type="predicted"/>
<evidence type="ECO:0000313" key="1">
    <source>
        <dbReference type="EMBL" id="EWG08961.1"/>
    </source>
</evidence>
<dbReference type="AlphaFoldDB" id="W7L093"/>
<reference evidence="1 2" key="2">
    <citation type="journal article" date="2016" name="Sci. Rep.">
        <title>A novel serine protease, Sep1, from Bacillus firmus DS-1 has nematicidal activity and degrades multiple intestinal-associated nematode proteins.</title>
        <authorList>
            <person name="Geng C."/>
            <person name="Nie X."/>
            <person name="Tang Z."/>
            <person name="Zhang Y."/>
            <person name="Lin J."/>
            <person name="Sun M."/>
            <person name="Peng D."/>
        </authorList>
    </citation>
    <scope>NUCLEOTIDE SEQUENCE [LARGE SCALE GENOMIC DNA]</scope>
    <source>
        <strain evidence="1 2">DS1</strain>
    </source>
</reference>
<comment type="caution">
    <text evidence="1">The sequence shown here is derived from an EMBL/GenBank/DDBJ whole genome shotgun (WGS) entry which is preliminary data.</text>
</comment>
<dbReference type="eggNOG" id="ENOG5031AYT">
    <property type="taxonomic scope" value="Bacteria"/>
</dbReference>
<gene>
    <name evidence="1" type="ORF">PBF_21548</name>
</gene>
<evidence type="ECO:0008006" key="3">
    <source>
        <dbReference type="Google" id="ProtNLM"/>
    </source>
</evidence>
<organism evidence="1 2">
    <name type="scientific">Cytobacillus firmus DS1</name>
    <dbReference type="NCBI Taxonomy" id="1307436"/>
    <lineage>
        <taxon>Bacteria</taxon>
        <taxon>Bacillati</taxon>
        <taxon>Bacillota</taxon>
        <taxon>Bacilli</taxon>
        <taxon>Bacillales</taxon>
        <taxon>Bacillaceae</taxon>
        <taxon>Cytobacillus</taxon>
    </lineage>
</organism>
<dbReference type="InterPro" id="IPR026337">
    <property type="entry name" value="AKG_HExxH"/>
</dbReference>
<name>W7L093_CYTFI</name>